<dbReference type="PROSITE" id="PS50977">
    <property type="entry name" value="HTH_TETR_2"/>
    <property type="match status" value="1"/>
</dbReference>
<keyword evidence="7" id="KW-1185">Reference proteome</keyword>
<reference evidence="6" key="1">
    <citation type="journal article" date="2014" name="Int. J. Syst. Evol. Microbiol.">
        <title>Complete genome of a new Firmicutes species belonging to the dominant human colonic microbiota ('Ruminococcus bicirculans') reveals two chromosomes and a selective capacity to utilize plant glucans.</title>
        <authorList>
            <consortium name="NISC Comparative Sequencing Program"/>
            <person name="Wegmann U."/>
            <person name="Louis P."/>
            <person name="Goesmann A."/>
            <person name="Henrissat B."/>
            <person name="Duncan S.H."/>
            <person name="Flint H.J."/>
        </authorList>
    </citation>
    <scope>NUCLEOTIDE SEQUENCE</scope>
    <source>
        <strain evidence="6">NBRC 103408</strain>
    </source>
</reference>
<dbReference type="Proteomes" id="UP001161409">
    <property type="component" value="Unassembled WGS sequence"/>
</dbReference>
<reference evidence="6" key="2">
    <citation type="submission" date="2023-01" db="EMBL/GenBank/DDBJ databases">
        <title>Draft genome sequence of Sneathiella chinensis strain NBRC 103408.</title>
        <authorList>
            <person name="Sun Q."/>
            <person name="Mori K."/>
        </authorList>
    </citation>
    <scope>NUCLEOTIDE SEQUENCE</scope>
    <source>
        <strain evidence="6">NBRC 103408</strain>
    </source>
</reference>
<dbReference type="SUPFAM" id="SSF46689">
    <property type="entry name" value="Homeodomain-like"/>
    <property type="match status" value="1"/>
</dbReference>
<evidence type="ECO:0000259" key="5">
    <source>
        <dbReference type="PROSITE" id="PS50977"/>
    </source>
</evidence>
<dbReference type="InterPro" id="IPR009057">
    <property type="entry name" value="Homeodomain-like_sf"/>
</dbReference>
<dbReference type="PANTHER" id="PTHR30055:SF234">
    <property type="entry name" value="HTH-TYPE TRANSCRIPTIONAL REGULATOR BETI"/>
    <property type="match status" value="1"/>
</dbReference>
<comment type="caution">
    <text evidence="6">The sequence shown here is derived from an EMBL/GenBank/DDBJ whole genome shotgun (WGS) entry which is preliminary data.</text>
</comment>
<evidence type="ECO:0000313" key="6">
    <source>
        <dbReference type="EMBL" id="GLQ05490.1"/>
    </source>
</evidence>
<feature type="domain" description="HTH tetR-type" evidence="5">
    <location>
        <begin position="15"/>
        <end position="75"/>
    </location>
</feature>
<proteinExistence type="predicted"/>
<dbReference type="InterPro" id="IPR050109">
    <property type="entry name" value="HTH-type_TetR-like_transc_reg"/>
</dbReference>
<dbReference type="EMBL" id="BSNF01000001">
    <property type="protein sequence ID" value="GLQ05490.1"/>
    <property type="molecule type" value="Genomic_DNA"/>
</dbReference>
<evidence type="ECO:0000256" key="3">
    <source>
        <dbReference type="ARBA" id="ARBA00023163"/>
    </source>
</evidence>
<dbReference type="RefSeq" id="WP_169559487.1">
    <property type="nucleotide sequence ID" value="NZ_BSNF01000001.1"/>
</dbReference>
<sequence length="216" mass="23657">MDMPRPAQRRDDLHAFKKQAILEAASHLFQQHGMEGTTMRAIAKEAGYSTGAPYAYYRSKEEIHADLLAASLARLLAALKDAQKKGADGPARIHRLGRGFLDYYGRNPADLSLGRYLLAPAPAATDGPPSPAGSRLTSRLLTLFGHMANTLHQETGVDAETAQTEALDAATYFLGTLLMAATGRAAIMGAQPQEMIDRYVKQMLQRLYQKKEQEQV</sequence>
<gene>
    <name evidence="6" type="ORF">GCM10007924_07110</name>
</gene>
<dbReference type="Pfam" id="PF00440">
    <property type="entry name" value="TetR_N"/>
    <property type="match status" value="1"/>
</dbReference>
<keyword evidence="1" id="KW-0805">Transcription regulation</keyword>
<accession>A0ABQ5U033</accession>
<protein>
    <submittedName>
        <fullName evidence="6">TetR family transcriptional regulator</fullName>
    </submittedName>
</protein>
<feature type="DNA-binding region" description="H-T-H motif" evidence="4">
    <location>
        <begin position="38"/>
        <end position="57"/>
    </location>
</feature>
<dbReference type="PANTHER" id="PTHR30055">
    <property type="entry name" value="HTH-TYPE TRANSCRIPTIONAL REGULATOR RUTR"/>
    <property type="match status" value="1"/>
</dbReference>
<keyword evidence="2 4" id="KW-0238">DNA-binding</keyword>
<evidence type="ECO:0000256" key="1">
    <source>
        <dbReference type="ARBA" id="ARBA00023015"/>
    </source>
</evidence>
<keyword evidence="3" id="KW-0804">Transcription</keyword>
<evidence type="ECO:0000256" key="2">
    <source>
        <dbReference type="ARBA" id="ARBA00023125"/>
    </source>
</evidence>
<evidence type="ECO:0000313" key="7">
    <source>
        <dbReference type="Proteomes" id="UP001161409"/>
    </source>
</evidence>
<dbReference type="PRINTS" id="PR00455">
    <property type="entry name" value="HTHTETR"/>
</dbReference>
<dbReference type="Gene3D" id="1.10.357.10">
    <property type="entry name" value="Tetracycline Repressor, domain 2"/>
    <property type="match status" value="1"/>
</dbReference>
<name>A0ABQ5U033_9PROT</name>
<organism evidence="6 7">
    <name type="scientific">Sneathiella chinensis</name>
    <dbReference type="NCBI Taxonomy" id="349750"/>
    <lineage>
        <taxon>Bacteria</taxon>
        <taxon>Pseudomonadati</taxon>
        <taxon>Pseudomonadota</taxon>
        <taxon>Alphaproteobacteria</taxon>
        <taxon>Sneathiellales</taxon>
        <taxon>Sneathiellaceae</taxon>
        <taxon>Sneathiella</taxon>
    </lineage>
</organism>
<evidence type="ECO:0000256" key="4">
    <source>
        <dbReference type="PROSITE-ProRule" id="PRU00335"/>
    </source>
</evidence>
<dbReference type="InterPro" id="IPR001647">
    <property type="entry name" value="HTH_TetR"/>
</dbReference>